<proteinExistence type="predicted"/>
<name>V7HXU7_9LACO</name>
<evidence type="ECO:0000256" key="2">
    <source>
        <dbReference type="SAM" id="Phobius"/>
    </source>
</evidence>
<evidence type="ECO:0000256" key="1">
    <source>
        <dbReference type="SAM" id="MobiDB-lite"/>
    </source>
</evidence>
<accession>V7HXU7</accession>
<evidence type="ECO:0000313" key="4">
    <source>
        <dbReference type="EMBL" id="ETA73841.1"/>
    </source>
</evidence>
<feature type="compositionally biased region" description="Polar residues" evidence="1">
    <location>
        <begin position="77"/>
        <end position="94"/>
    </location>
</feature>
<gene>
    <name evidence="4" type="ORF">LEQ_2058</name>
</gene>
<reference evidence="4 5" key="1">
    <citation type="journal article" date="2014" name="Genome Announc.">
        <title>The Genome of the Predominant Equine Lactobacillus Species, Lactobacillus equi, Is Reflective of Its Lifestyle Adaptations to an Herbivorous Host.</title>
        <authorList>
            <person name="O'Donnell M.M."/>
            <person name="Harris H.M."/>
            <person name="O'Toole P.W."/>
            <person name="Ross R.P."/>
        </authorList>
    </citation>
    <scope>NUCLEOTIDE SEQUENCE [LARGE SCALE GENOMIC DNA]</scope>
    <source>
        <strain evidence="4 5">DPC 6820</strain>
    </source>
</reference>
<sequence>MNKQIFCPNCGHANNADEKFCANCGQSLADVVQPTPPTENNTTSQAKTCPNCGQVVETGTLFCENCGFNLANGHKATATNPSQTAPKTSKTVATKANKEPQAQKGARVSARKSKGNKKPLIATIAGVVVLAAAIGGGYVYYSPERQLARFITAARYLAK</sequence>
<keyword evidence="2" id="KW-1133">Transmembrane helix</keyword>
<keyword evidence="2" id="KW-0472">Membrane</keyword>
<dbReference type="AlphaFoldDB" id="V7HXU7"/>
<comment type="caution">
    <text evidence="4">The sequence shown here is derived from an EMBL/GenBank/DDBJ whole genome shotgun (WGS) entry which is preliminary data.</text>
</comment>
<protein>
    <recommendedName>
        <fullName evidence="3">DZANK-type domain-containing protein</fullName>
    </recommendedName>
</protein>
<evidence type="ECO:0000313" key="5">
    <source>
        <dbReference type="Proteomes" id="UP000018559"/>
    </source>
</evidence>
<dbReference type="InterPro" id="IPR025874">
    <property type="entry name" value="DZR"/>
</dbReference>
<evidence type="ECO:0000259" key="3">
    <source>
        <dbReference type="Pfam" id="PF12773"/>
    </source>
</evidence>
<dbReference type="PANTHER" id="PTHR40038:SF1">
    <property type="entry name" value="MEMBRANE-ASSOCIATED PROTEIN TCAA"/>
    <property type="match status" value="1"/>
</dbReference>
<dbReference type="RefSeq" id="WP_023859945.1">
    <property type="nucleotide sequence ID" value="NZ_AWWH01000147.1"/>
</dbReference>
<dbReference type="Pfam" id="PF12773">
    <property type="entry name" value="DZR"/>
    <property type="match status" value="1"/>
</dbReference>
<keyword evidence="2" id="KW-0812">Transmembrane</keyword>
<organism evidence="4 5">
    <name type="scientific">Ligilactobacillus equi DPC 6820</name>
    <dbReference type="NCBI Taxonomy" id="1392007"/>
    <lineage>
        <taxon>Bacteria</taxon>
        <taxon>Bacillati</taxon>
        <taxon>Bacillota</taxon>
        <taxon>Bacilli</taxon>
        <taxon>Lactobacillales</taxon>
        <taxon>Lactobacillaceae</taxon>
        <taxon>Ligilactobacillus</taxon>
    </lineage>
</organism>
<dbReference type="PATRIC" id="fig|1392007.3.peg.1354"/>
<dbReference type="EMBL" id="AWWH01000147">
    <property type="protein sequence ID" value="ETA73841.1"/>
    <property type="molecule type" value="Genomic_DNA"/>
</dbReference>
<dbReference type="PANTHER" id="PTHR40038">
    <property type="entry name" value="MEMBRANE-ASSOCIATED PROTEIN TCAA"/>
    <property type="match status" value="1"/>
</dbReference>
<dbReference type="Proteomes" id="UP000018559">
    <property type="component" value="Unassembled WGS sequence"/>
</dbReference>
<feature type="transmembrane region" description="Helical" evidence="2">
    <location>
        <begin position="120"/>
        <end position="141"/>
    </location>
</feature>
<feature type="region of interest" description="Disordered" evidence="1">
    <location>
        <begin position="76"/>
        <end position="114"/>
    </location>
</feature>
<feature type="domain" description="DZANK-type" evidence="3">
    <location>
        <begin position="7"/>
        <end position="67"/>
    </location>
</feature>
<keyword evidence="5" id="KW-1185">Reference proteome</keyword>